<dbReference type="Proteomes" id="UP000324748">
    <property type="component" value="Unassembled WGS sequence"/>
</dbReference>
<organism evidence="1 2">
    <name type="scientific">Puccinia graminis f. sp. tritici</name>
    <dbReference type="NCBI Taxonomy" id="56615"/>
    <lineage>
        <taxon>Eukaryota</taxon>
        <taxon>Fungi</taxon>
        <taxon>Dikarya</taxon>
        <taxon>Basidiomycota</taxon>
        <taxon>Pucciniomycotina</taxon>
        <taxon>Pucciniomycetes</taxon>
        <taxon>Pucciniales</taxon>
        <taxon>Pucciniaceae</taxon>
        <taxon>Puccinia</taxon>
    </lineage>
</organism>
<protein>
    <submittedName>
        <fullName evidence="1">Uncharacterized protein</fullName>
    </submittedName>
</protein>
<comment type="caution">
    <text evidence="1">The sequence shown here is derived from an EMBL/GenBank/DDBJ whole genome shotgun (WGS) entry which is preliminary data.</text>
</comment>
<evidence type="ECO:0000313" key="1">
    <source>
        <dbReference type="EMBL" id="KAA1069584.1"/>
    </source>
</evidence>
<dbReference type="EMBL" id="VSWC01000183">
    <property type="protein sequence ID" value="KAA1069584.1"/>
    <property type="molecule type" value="Genomic_DNA"/>
</dbReference>
<sequence>MIDDSLELAIPSRKKSSPPPDLASVLSDQSVSLVSLAACEPPLVPIFLHDCANFFLNNNFQPKLLSSLVCYSRHNNFVGLVTLSLPTGAFSVTPTES</sequence>
<proteinExistence type="predicted"/>
<keyword evidence="2" id="KW-1185">Reference proteome</keyword>
<name>A0A5B0M1D5_PUCGR</name>
<reference evidence="1 2" key="1">
    <citation type="submission" date="2019-05" db="EMBL/GenBank/DDBJ databases">
        <title>Emergence of the Ug99 lineage of the wheat stem rust pathogen through somatic hybridization.</title>
        <authorList>
            <person name="Li F."/>
            <person name="Upadhyaya N.M."/>
            <person name="Sperschneider J."/>
            <person name="Matny O."/>
            <person name="Nguyen-Phuc H."/>
            <person name="Mago R."/>
            <person name="Raley C."/>
            <person name="Miller M.E."/>
            <person name="Silverstein K.A.T."/>
            <person name="Henningsen E."/>
            <person name="Hirsch C.D."/>
            <person name="Visser B."/>
            <person name="Pretorius Z.A."/>
            <person name="Steffenson B.J."/>
            <person name="Schwessinger B."/>
            <person name="Dodds P.N."/>
            <person name="Figueroa M."/>
        </authorList>
    </citation>
    <scope>NUCLEOTIDE SEQUENCE [LARGE SCALE GENOMIC DNA]</scope>
    <source>
        <strain evidence="1">21-0</strain>
    </source>
</reference>
<dbReference type="AlphaFoldDB" id="A0A5B0M1D5"/>
<accession>A0A5B0M1D5</accession>
<gene>
    <name evidence="1" type="ORF">PGT21_028542</name>
</gene>
<evidence type="ECO:0000313" key="2">
    <source>
        <dbReference type="Proteomes" id="UP000324748"/>
    </source>
</evidence>